<evidence type="ECO:0000256" key="1">
    <source>
        <dbReference type="SAM" id="SignalP"/>
    </source>
</evidence>
<protein>
    <submittedName>
        <fullName evidence="2">OmpW family protein</fullName>
    </submittedName>
</protein>
<evidence type="ECO:0000313" key="2">
    <source>
        <dbReference type="EMBL" id="MEY1661666.1"/>
    </source>
</evidence>
<dbReference type="PANTHER" id="PTHR36920">
    <property type="match status" value="1"/>
</dbReference>
<comment type="caution">
    <text evidence="2">The sequence shown here is derived from an EMBL/GenBank/DDBJ whole genome shotgun (WGS) entry which is preliminary data.</text>
</comment>
<evidence type="ECO:0000313" key="3">
    <source>
        <dbReference type="Proteomes" id="UP001562065"/>
    </source>
</evidence>
<gene>
    <name evidence="2" type="ORF">AB5I84_05825</name>
</gene>
<sequence>MPVLHRRLRALIVSLLAASTVPALAADSPWQLRVGLSSIVADSDPGRITPGKITINSDTGPSLNLNYFFTPNLALDVLGGLPFKHTLKLDGSAVGRTRHLPPIVSLQWHLAPQAPVRPYLGLGVNYTYFFDEKLDDGSRLQLSDSWGIAGQIGVDLPLNERWQIGADVRYARIASDVKINGDKVGKVDIDPFVYSLTLAHRF</sequence>
<reference evidence="2 3" key="1">
    <citation type="submission" date="2024-07" db="EMBL/GenBank/DDBJ databases">
        <authorList>
            <person name="Ren Q."/>
        </authorList>
    </citation>
    <scope>NUCLEOTIDE SEQUENCE [LARGE SCALE GENOMIC DNA]</scope>
    <source>
        <strain evidence="2 3">REN37</strain>
    </source>
</reference>
<dbReference type="InterPro" id="IPR011250">
    <property type="entry name" value="OMP/PagP_B-barrel"/>
</dbReference>
<dbReference type="RefSeq" id="WP_369454916.1">
    <property type="nucleotide sequence ID" value="NZ_JBGCUO010000001.1"/>
</dbReference>
<proteinExistence type="predicted"/>
<dbReference type="Gene3D" id="2.40.160.20">
    <property type="match status" value="1"/>
</dbReference>
<keyword evidence="3" id="KW-1185">Reference proteome</keyword>
<name>A0ABV4AIS6_9GAMM</name>
<feature type="chain" id="PRO_5045100421" evidence="1">
    <location>
        <begin position="26"/>
        <end position="202"/>
    </location>
</feature>
<dbReference type="EMBL" id="JBGCUO010000001">
    <property type="protein sequence ID" value="MEY1661666.1"/>
    <property type="molecule type" value="Genomic_DNA"/>
</dbReference>
<keyword evidence="1" id="KW-0732">Signal</keyword>
<organism evidence="2 3">
    <name type="scientific">Isoalcanivorax beigongshangi</name>
    <dbReference type="NCBI Taxonomy" id="3238810"/>
    <lineage>
        <taxon>Bacteria</taxon>
        <taxon>Pseudomonadati</taxon>
        <taxon>Pseudomonadota</taxon>
        <taxon>Gammaproteobacteria</taxon>
        <taxon>Oceanospirillales</taxon>
        <taxon>Alcanivoracaceae</taxon>
        <taxon>Isoalcanivorax</taxon>
    </lineage>
</organism>
<dbReference type="Proteomes" id="UP001562065">
    <property type="component" value="Unassembled WGS sequence"/>
</dbReference>
<dbReference type="PANTHER" id="PTHR36920:SF1">
    <property type="entry name" value="OUTER MEMBRANE PROTEIN W"/>
    <property type="match status" value="1"/>
</dbReference>
<accession>A0ABV4AIS6</accession>
<dbReference type="InterPro" id="IPR005618">
    <property type="entry name" value="OMPW"/>
</dbReference>
<dbReference type="Pfam" id="PF03922">
    <property type="entry name" value="OmpW"/>
    <property type="match status" value="1"/>
</dbReference>
<feature type="signal peptide" evidence="1">
    <location>
        <begin position="1"/>
        <end position="25"/>
    </location>
</feature>
<dbReference type="SUPFAM" id="SSF56925">
    <property type="entry name" value="OMPA-like"/>
    <property type="match status" value="1"/>
</dbReference>